<dbReference type="GO" id="GO:0005829">
    <property type="term" value="C:cytosol"/>
    <property type="evidence" value="ECO:0007669"/>
    <property type="project" value="TreeGrafter"/>
</dbReference>
<keyword evidence="6" id="KW-1185">Reference proteome</keyword>
<comment type="caution">
    <text evidence="5">The sequence shown here is derived from an EMBL/GenBank/DDBJ whole genome shotgun (WGS) entry which is preliminary data.</text>
</comment>
<dbReference type="InterPro" id="IPR017853">
    <property type="entry name" value="GH"/>
</dbReference>
<evidence type="ECO:0000256" key="1">
    <source>
        <dbReference type="ARBA" id="ARBA00010838"/>
    </source>
</evidence>
<dbReference type="PROSITE" id="PS00653">
    <property type="entry name" value="GLYCOSYL_HYDROL_F1_2"/>
    <property type="match status" value="1"/>
</dbReference>
<gene>
    <name evidence="5" type="ORF">FD01_GL000415</name>
</gene>
<dbReference type="Proteomes" id="UP000051790">
    <property type="component" value="Unassembled WGS sequence"/>
</dbReference>
<reference evidence="5 6" key="1">
    <citation type="journal article" date="2015" name="Genome Announc.">
        <title>Expanding the biotechnology potential of lactobacilli through comparative genomics of 213 strains and associated genera.</title>
        <authorList>
            <person name="Sun Z."/>
            <person name="Harris H.M."/>
            <person name="McCann A."/>
            <person name="Guo C."/>
            <person name="Argimon S."/>
            <person name="Zhang W."/>
            <person name="Yang X."/>
            <person name="Jeffery I.B."/>
            <person name="Cooney J.C."/>
            <person name="Kagawa T.F."/>
            <person name="Liu W."/>
            <person name="Song Y."/>
            <person name="Salvetti E."/>
            <person name="Wrobel A."/>
            <person name="Rasinkangas P."/>
            <person name="Parkhill J."/>
            <person name="Rea M.C."/>
            <person name="O'Sullivan O."/>
            <person name="Ritari J."/>
            <person name="Douillard F.P."/>
            <person name="Paul Ross R."/>
            <person name="Yang R."/>
            <person name="Briner A.E."/>
            <person name="Felis G.E."/>
            <person name="de Vos W.M."/>
            <person name="Barrangou R."/>
            <person name="Klaenhammer T.R."/>
            <person name="Caufield P.W."/>
            <person name="Cui Y."/>
            <person name="Zhang H."/>
            <person name="O'Toole P.W."/>
        </authorList>
    </citation>
    <scope>NUCLEOTIDE SEQUENCE [LARGE SCALE GENOMIC DNA]</scope>
    <source>
        <strain evidence="5 6">DSM 13343</strain>
    </source>
</reference>
<protein>
    <submittedName>
        <fullName evidence="5">Beta-glucosidase</fullName>
    </submittedName>
</protein>
<dbReference type="PRINTS" id="PR00131">
    <property type="entry name" value="GLHYDRLASE1"/>
</dbReference>
<dbReference type="PANTHER" id="PTHR10353">
    <property type="entry name" value="GLYCOSYL HYDROLASE"/>
    <property type="match status" value="1"/>
</dbReference>
<sequence length="487" mass="55072">MTNHFPKGFLWGGAVAANQYEGAWQEAGKGESTSDHMTGGTVDTPRRFTKTLIPGEYYPSQLASDGYHHIEEDIKLMAGMGFSVYRLSIAWTRIFPNGDDAEPNLAGLDYYRHVFELCHQYHIEPLVTISHYEMPYHLTEAYGGWENRQVIGFYEKYANTLFSEYKGLVKYWLTFNEINAGFFLGGYVSLGLPIADQAAAFAPQTDDDSIQHALLALHNQFVASARAVQIGHKIDPANQIGCMIAGQVKYPLTPDPKDVLLAQRSNELINFYCGDVQVRGAYPAFAKRYWDEHDVKLEISDADAADLKAGCVDFYSFSYYSSSVETADPTKQRVDQNMSAGVKNPYLKYSDWGWATDPDGLRWYLNELNSRYQIPLMVVENGLGAFDKLTDSDKVYDDYRISYLSEHIDAMAGAIKDGVNLIGYTSWGWIDLVSAGTGQMAKRYGFVYVDRNDDQVGDFRRIPKKSYYWYKRVIATNGENTDPEIDY</sequence>
<keyword evidence="2" id="KW-0378">Hydrolase</keyword>
<evidence type="ECO:0000313" key="6">
    <source>
        <dbReference type="Proteomes" id="UP000051790"/>
    </source>
</evidence>
<evidence type="ECO:0000313" key="5">
    <source>
        <dbReference type="EMBL" id="KRL46520.1"/>
    </source>
</evidence>
<evidence type="ECO:0000256" key="3">
    <source>
        <dbReference type="ARBA" id="ARBA00023295"/>
    </source>
</evidence>
<dbReference type="InterPro" id="IPR033132">
    <property type="entry name" value="GH_1_N_CS"/>
</dbReference>
<name>A0A0R1QZH6_9LACO</name>
<dbReference type="AlphaFoldDB" id="A0A0R1QZH6"/>
<dbReference type="PANTHER" id="PTHR10353:SF296">
    <property type="entry name" value="6-PHOSPHO-BETA-GLUCOSIDASE"/>
    <property type="match status" value="1"/>
</dbReference>
<dbReference type="Gene3D" id="3.20.20.80">
    <property type="entry name" value="Glycosidases"/>
    <property type="match status" value="1"/>
</dbReference>
<organism evidence="5 6">
    <name type="scientific">Lacticaseibacillus manihotivorans DSM 13343 = JCM 12514</name>
    <dbReference type="NCBI Taxonomy" id="1423769"/>
    <lineage>
        <taxon>Bacteria</taxon>
        <taxon>Bacillati</taxon>
        <taxon>Bacillota</taxon>
        <taxon>Bacilli</taxon>
        <taxon>Lactobacillales</taxon>
        <taxon>Lactobacillaceae</taxon>
        <taxon>Lacticaseibacillus</taxon>
    </lineage>
</organism>
<dbReference type="SUPFAM" id="SSF51445">
    <property type="entry name" value="(Trans)glycosidases"/>
    <property type="match status" value="1"/>
</dbReference>
<accession>A0A0R1QZH6</accession>
<keyword evidence="3" id="KW-0326">Glycosidase</keyword>
<dbReference type="InterPro" id="IPR001360">
    <property type="entry name" value="Glyco_hydro_1"/>
</dbReference>
<dbReference type="PATRIC" id="fig|1423769.4.peg.444"/>
<comment type="similarity">
    <text evidence="1 4">Belongs to the glycosyl hydrolase 1 family.</text>
</comment>
<dbReference type="GO" id="GO:0008422">
    <property type="term" value="F:beta-glucosidase activity"/>
    <property type="evidence" value="ECO:0007669"/>
    <property type="project" value="TreeGrafter"/>
</dbReference>
<dbReference type="GO" id="GO:0016052">
    <property type="term" value="P:carbohydrate catabolic process"/>
    <property type="evidence" value="ECO:0007669"/>
    <property type="project" value="TreeGrafter"/>
</dbReference>
<dbReference type="EMBL" id="AZEU01000105">
    <property type="protein sequence ID" value="KRL46520.1"/>
    <property type="molecule type" value="Genomic_DNA"/>
</dbReference>
<dbReference type="RefSeq" id="WP_056963098.1">
    <property type="nucleotide sequence ID" value="NZ_AZEU01000105.1"/>
</dbReference>
<dbReference type="OrthoDB" id="1688691at2"/>
<dbReference type="Pfam" id="PF00232">
    <property type="entry name" value="Glyco_hydro_1"/>
    <property type="match status" value="1"/>
</dbReference>
<dbReference type="FunFam" id="3.20.20.80:FF:000004">
    <property type="entry name" value="Beta-glucosidase 6-phospho-beta-glucosidase"/>
    <property type="match status" value="1"/>
</dbReference>
<evidence type="ECO:0000256" key="4">
    <source>
        <dbReference type="RuleBase" id="RU003690"/>
    </source>
</evidence>
<proteinExistence type="inferred from homology"/>
<evidence type="ECO:0000256" key="2">
    <source>
        <dbReference type="ARBA" id="ARBA00022801"/>
    </source>
</evidence>